<dbReference type="PANTHER" id="PTHR18860">
    <property type="entry name" value="14-3-3 PROTEIN"/>
    <property type="match status" value="1"/>
</dbReference>
<dbReference type="SUPFAM" id="SSF48445">
    <property type="entry name" value="14-3-3 protein"/>
    <property type="match status" value="1"/>
</dbReference>
<comment type="similarity">
    <text evidence="1">Belongs to the 14-3-3 family.</text>
</comment>
<evidence type="ECO:0000313" key="4">
    <source>
        <dbReference type="EMBL" id="LAA11468.1"/>
    </source>
</evidence>
<proteinExistence type="evidence at transcript level"/>
<evidence type="ECO:0000256" key="1">
    <source>
        <dbReference type="ARBA" id="ARBA00006141"/>
    </source>
</evidence>
<dbReference type="EMBL" id="IAAA01050109">
    <property type="protein sequence ID" value="LAA11468.1"/>
    <property type="molecule type" value="mRNA"/>
</dbReference>
<evidence type="ECO:0000259" key="3">
    <source>
        <dbReference type="Pfam" id="PF00244"/>
    </source>
</evidence>
<evidence type="ECO:0000256" key="2">
    <source>
        <dbReference type="SAM" id="Coils"/>
    </source>
</evidence>
<accession>A0A2L2YTH7</accession>
<dbReference type="InterPro" id="IPR000308">
    <property type="entry name" value="14-3-3"/>
</dbReference>
<sequence>MADSEDNVYKAKLSEQAERYDEMVEAMKKVATLDEELTVEERNLKSVANKNVIGPRRASWRIISSLLALNKIINDRFVNKIFTSFVRFFLEGMIHFPDPQI</sequence>
<organism evidence="4">
    <name type="scientific">Parasteatoda tepidariorum</name>
    <name type="common">Common house spider</name>
    <name type="synonym">Achaearanea tepidariorum</name>
    <dbReference type="NCBI Taxonomy" id="114398"/>
    <lineage>
        <taxon>Eukaryota</taxon>
        <taxon>Metazoa</taxon>
        <taxon>Ecdysozoa</taxon>
        <taxon>Arthropoda</taxon>
        <taxon>Chelicerata</taxon>
        <taxon>Arachnida</taxon>
        <taxon>Araneae</taxon>
        <taxon>Araneomorphae</taxon>
        <taxon>Entelegynae</taxon>
        <taxon>Araneoidea</taxon>
        <taxon>Theridiidae</taxon>
        <taxon>Parasteatoda</taxon>
    </lineage>
</organism>
<dbReference type="InterPro" id="IPR036815">
    <property type="entry name" value="14-3-3_dom_sf"/>
</dbReference>
<dbReference type="InterPro" id="IPR023410">
    <property type="entry name" value="14-3-3_domain"/>
</dbReference>
<dbReference type="Pfam" id="PF00244">
    <property type="entry name" value="14-3-3"/>
    <property type="match status" value="1"/>
</dbReference>
<feature type="domain" description="14-3-3" evidence="3">
    <location>
        <begin position="10"/>
        <end position="66"/>
    </location>
</feature>
<keyword evidence="2" id="KW-0175">Coiled coil</keyword>
<reference evidence="4" key="1">
    <citation type="journal article" date="2016" name="Mol. Ecol. Resour.">
        <title>Evaluation of the impact of RNA preservation methods of spiders for de novo transcriptome assembly.</title>
        <authorList>
            <person name="Kono N."/>
            <person name="Nakamura H."/>
            <person name="Ito Y."/>
            <person name="Tomita M."/>
            <person name="Arakawa K."/>
        </authorList>
    </citation>
    <scope>NUCLEOTIDE SEQUENCE</scope>
    <source>
        <tissue evidence="4">Whole body</tissue>
    </source>
</reference>
<dbReference type="OrthoDB" id="10260625at2759"/>
<protein>
    <submittedName>
        <fullName evidence="4">14-3-3 protein epsilon</fullName>
    </submittedName>
</protein>
<feature type="coiled-coil region" evidence="2">
    <location>
        <begin position="10"/>
        <end position="50"/>
    </location>
</feature>
<dbReference type="AlphaFoldDB" id="A0A2L2YTH7"/>
<name>A0A2L2YTH7_PARTP</name>
<dbReference type="Gene3D" id="1.20.190.20">
    <property type="entry name" value="14-3-3 domain"/>
    <property type="match status" value="1"/>
</dbReference>